<dbReference type="PROSITE" id="PS00170">
    <property type="entry name" value="CSA_PPIASE_1"/>
    <property type="match status" value="1"/>
</dbReference>
<dbReference type="PANTHER" id="PTHR11071:SF561">
    <property type="entry name" value="PEPTIDYL-PROLYL CIS-TRANS ISOMERASE D-RELATED"/>
    <property type="match status" value="1"/>
</dbReference>
<evidence type="ECO:0000259" key="4">
    <source>
        <dbReference type="PROSITE" id="PS50072"/>
    </source>
</evidence>
<protein>
    <recommendedName>
        <fullName evidence="3">Peptidyl-prolyl cis-trans isomerase</fullName>
        <shortName evidence="3">PPIase</shortName>
        <ecNumber evidence="3">5.2.1.8</ecNumber>
    </recommendedName>
</protein>
<dbReference type="Pfam" id="PF00160">
    <property type="entry name" value="Pro_isomerase"/>
    <property type="match status" value="1"/>
</dbReference>
<keyword evidence="2 3" id="KW-0413">Isomerase</keyword>
<dbReference type="InterPro" id="IPR020892">
    <property type="entry name" value="Cyclophilin-type_PPIase_CS"/>
</dbReference>
<dbReference type="SUPFAM" id="SSF50891">
    <property type="entry name" value="Cyclophilin-like"/>
    <property type="match status" value="1"/>
</dbReference>
<evidence type="ECO:0000313" key="6">
    <source>
        <dbReference type="Proteomes" id="UP000410492"/>
    </source>
</evidence>
<dbReference type="GO" id="GO:0006457">
    <property type="term" value="P:protein folding"/>
    <property type="evidence" value="ECO:0007669"/>
    <property type="project" value="InterPro"/>
</dbReference>
<reference evidence="5 6" key="1">
    <citation type="submission" date="2019-01" db="EMBL/GenBank/DDBJ databases">
        <authorList>
            <person name="Sayadi A."/>
        </authorList>
    </citation>
    <scope>NUCLEOTIDE SEQUENCE [LARGE SCALE GENOMIC DNA]</scope>
</reference>
<name>A0A653CRN1_CALMS</name>
<dbReference type="GO" id="GO:0016018">
    <property type="term" value="F:cyclosporin A binding"/>
    <property type="evidence" value="ECO:0007669"/>
    <property type="project" value="TreeGrafter"/>
</dbReference>
<comment type="catalytic activity">
    <reaction evidence="3">
        <text>[protein]-peptidylproline (omega=180) = [protein]-peptidylproline (omega=0)</text>
        <dbReference type="Rhea" id="RHEA:16237"/>
        <dbReference type="Rhea" id="RHEA-COMP:10747"/>
        <dbReference type="Rhea" id="RHEA-COMP:10748"/>
        <dbReference type="ChEBI" id="CHEBI:83833"/>
        <dbReference type="ChEBI" id="CHEBI:83834"/>
        <dbReference type="EC" id="5.2.1.8"/>
    </reaction>
</comment>
<dbReference type="PRINTS" id="PR00153">
    <property type="entry name" value="CSAPPISMRASE"/>
</dbReference>
<evidence type="ECO:0000313" key="5">
    <source>
        <dbReference type="EMBL" id="VEN50581.1"/>
    </source>
</evidence>
<dbReference type="EMBL" id="CAACVG010008653">
    <property type="protein sequence ID" value="VEN50581.1"/>
    <property type="molecule type" value="Genomic_DNA"/>
</dbReference>
<dbReference type="GO" id="GO:0005737">
    <property type="term" value="C:cytoplasm"/>
    <property type="evidence" value="ECO:0007669"/>
    <property type="project" value="TreeGrafter"/>
</dbReference>
<organism evidence="5 6">
    <name type="scientific">Callosobruchus maculatus</name>
    <name type="common">Southern cowpea weevil</name>
    <name type="synonym">Pulse bruchid</name>
    <dbReference type="NCBI Taxonomy" id="64391"/>
    <lineage>
        <taxon>Eukaryota</taxon>
        <taxon>Metazoa</taxon>
        <taxon>Ecdysozoa</taxon>
        <taxon>Arthropoda</taxon>
        <taxon>Hexapoda</taxon>
        <taxon>Insecta</taxon>
        <taxon>Pterygota</taxon>
        <taxon>Neoptera</taxon>
        <taxon>Endopterygota</taxon>
        <taxon>Coleoptera</taxon>
        <taxon>Polyphaga</taxon>
        <taxon>Cucujiformia</taxon>
        <taxon>Chrysomeloidea</taxon>
        <taxon>Chrysomelidae</taxon>
        <taxon>Bruchinae</taxon>
        <taxon>Bruchini</taxon>
        <taxon>Callosobruchus</taxon>
    </lineage>
</organism>
<accession>A0A653CRN1</accession>
<comment type="similarity">
    <text evidence="3">Belongs to the cyclophilin-type PPIase family.</text>
</comment>
<dbReference type="InterPro" id="IPR002130">
    <property type="entry name" value="Cyclophilin-type_PPIase_dom"/>
</dbReference>
<dbReference type="Proteomes" id="UP000410492">
    <property type="component" value="Unassembled WGS sequence"/>
</dbReference>
<gene>
    <name evidence="5" type="ORF">CALMAC_LOCUS11302</name>
</gene>
<dbReference type="InterPro" id="IPR029000">
    <property type="entry name" value="Cyclophilin-like_dom_sf"/>
</dbReference>
<sequence>MPNWNQIQAQLRHPANPVVFFDVSVGTTEIGRMIFELFADVVPKTSENFRQFCTGEFRKDGVPLGYKGASFHRVIKDFMIQGGDFVNVSPVIYFHKGYRNVRVFRSNLIFKRIWS</sequence>
<proteinExistence type="inferred from homology"/>
<feature type="domain" description="PPIase cyclophilin-type" evidence="4">
    <location>
        <begin position="20"/>
        <end position="115"/>
    </location>
</feature>
<evidence type="ECO:0000256" key="1">
    <source>
        <dbReference type="ARBA" id="ARBA00023110"/>
    </source>
</evidence>
<dbReference type="EC" id="5.2.1.8" evidence="3"/>
<evidence type="ECO:0000256" key="3">
    <source>
        <dbReference type="RuleBase" id="RU363019"/>
    </source>
</evidence>
<dbReference type="PANTHER" id="PTHR11071">
    <property type="entry name" value="PEPTIDYL-PROLYL CIS-TRANS ISOMERASE"/>
    <property type="match status" value="1"/>
</dbReference>
<dbReference type="Gene3D" id="2.40.100.10">
    <property type="entry name" value="Cyclophilin-like"/>
    <property type="match status" value="1"/>
</dbReference>
<evidence type="ECO:0000256" key="2">
    <source>
        <dbReference type="ARBA" id="ARBA00023235"/>
    </source>
</evidence>
<dbReference type="GO" id="GO:0003755">
    <property type="term" value="F:peptidyl-prolyl cis-trans isomerase activity"/>
    <property type="evidence" value="ECO:0007669"/>
    <property type="project" value="UniProtKB-UniRule"/>
</dbReference>
<keyword evidence="6" id="KW-1185">Reference proteome</keyword>
<comment type="function">
    <text evidence="3">PPIases accelerate the folding of proteins. It catalyzes the cis-trans isomerization of proline imidic peptide bonds in oligopeptides.</text>
</comment>
<keyword evidence="1 3" id="KW-0697">Rotamase</keyword>
<dbReference type="AlphaFoldDB" id="A0A653CRN1"/>
<dbReference type="OrthoDB" id="414590at2759"/>
<dbReference type="PROSITE" id="PS50072">
    <property type="entry name" value="CSA_PPIASE_2"/>
    <property type="match status" value="1"/>
</dbReference>